<keyword evidence="1" id="KW-0175">Coiled coil</keyword>
<proteinExistence type="predicted"/>
<sequence length="127" mass="15365">MSYEEWHSAKSGYKSVLENIPRLGHTYLAHMPWLIDQIIESKYALIFFPGRSHMNLFIQPTFELDIDEHYWIVIHPKASWFTLHYCYLDGEDIFTYDEYKVVLKEVKNLLLKLMERLEQWKLENLPI</sequence>
<name>A0A0D8ZNF6_9CYAN</name>
<dbReference type="Proteomes" id="UP000032452">
    <property type="component" value="Unassembled WGS sequence"/>
</dbReference>
<evidence type="ECO:0000313" key="2">
    <source>
        <dbReference type="EMBL" id="KJH70014.1"/>
    </source>
</evidence>
<dbReference type="EMBL" id="JYON01000029">
    <property type="protein sequence ID" value="KJH70014.1"/>
    <property type="molecule type" value="Genomic_DNA"/>
</dbReference>
<organism evidence="2 3">
    <name type="scientific">Aliterella atlantica CENA595</name>
    <dbReference type="NCBI Taxonomy" id="1618023"/>
    <lineage>
        <taxon>Bacteria</taxon>
        <taxon>Bacillati</taxon>
        <taxon>Cyanobacteriota</taxon>
        <taxon>Cyanophyceae</taxon>
        <taxon>Chroococcidiopsidales</taxon>
        <taxon>Aliterellaceae</taxon>
        <taxon>Aliterella</taxon>
    </lineage>
</organism>
<protein>
    <submittedName>
        <fullName evidence="2">Uncharacterized protein</fullName>
    </submittedName>
</protein>
<dbReference type="AlphaFoldDB" id="A0A0D8ZNF6"/>
<feature type="coiled-coil region" evidence="1">
    <location>
        <begin position="96"/>
        <end position="123"/>
    </location>
</feature>
<dbReference type="OrthoDB" id="488555at2"/>
<accession>A0A0D8ZNF6</accession>
<keyword evidence="3" id="KW-1185">Reference proteome</keyword>
<gene>
    <name evidence="2" type="ORF">UH38_20500</name>
</gene>
<dbReference type="RefSeq" id="WP_045056558.1">
    <property type="nucleotide sequence ID" value="NZ_CAWMDP010000025.1"/>
</dbReference>
<evidence type="ECO:0000313" key="3">
    <source>
        <dbReference type="Proteomes" id="UP000032452"/>
    </source>
</evidence>
<evidence type="ECO:0000256" key="1">
    <source>
        <dbReference type="SAM" id="Coils"/>
    </source>
</evidence>
<comment type="caution">
    <text evidence="2">The sequence shown here is derived from an EMBL/GenBank/DDBJ whole genome shotgun (WGS) entry which is preliminary data.</text>
</comment>
<reference evidence="2 3" key="1">
    <citation type="submission" date="2015-02" db="EMBL/GenBank/DDBJ databases">
        <title>Draft genome of a novel marine cyanobacterium (Chroococcales) isolated from South Atlantic Ocean.</title>
        <authorList>
            <person name="Rigonato J."/>
            <person name="Alvarenga D.O."/>
            <person name="Branco L.H."/>
            <person name="Varani A.M."/>
            <person name="Brandini F.P."/>
            <person name="Fiore M.F."/>
        </authorList>
    </citation>
    <scope>NUCLEOTIDE SEQUENCE [LARGE SCALE GENOMIC DNA]</scope>
    <source>
        <strain evidence="2 3">CENA595</strain>
    </source>
</reference>